<evidence type="ECO:0000313" key="3">
    <source>
        <dbReference type="EMBL" id="GIM68973.1"/>
    </source>
</evidence>
<gene>
    <name evidence="3" type="ORF">Aau02nite_34070</name>
</gene>
<feature type="compositionally biased region" description="Low complexity" evidence="1">
    <location>
        <begin position="174"/>
        <end position="189"/>
    </location>
</feature>
<keyword evidence="2" id="KW-1133">Transmembrane helix</keyword>
<evidence type="ECO:0000256" key="1">
    <source>
        <dbReference type="SAM" id="MobiDB-lite"/>
    </source>
</evidence>
<feature type="compositionally biased region" description="Low complexity" evidence="1">
    <location>
        <begin position="156"/>
        <end position="167"/>
    </location>
</feature>
<dbReference type="EMBL" id="BOQL01000026">
    <property type="protein sequence ID" value="GIM68973.1"/>
    <property type="molecule type" value="Genomic_DNA"/>
</dbReference>
<keyword evidence="2" id="KW-0812">Transmembrane</keyword>
<comment type="caution">
    <text evidence="3">The sequence shown here is derived from an EMBL/GenBank/DDBJ whole genome shotgun (WGS) entry which is preliminary data.</text>
</comment>
<protein>
    <submittedName>
        <fullName evidence="3">Uncharacterized protein</fullName>
    </submittedName>
</protein>
<feature type="region of interest" description="Disordered" evidence="1">
    <location>
        <begin position="123"/>
        <end position="200"/>
    </location>
</feature>
<dbReference type="Proteomes" id="UP000681340">
    <property type="component" value="Unassembled WGS sequence"/>
</dbReference>
<keyword evidence="2" id="KW-0472">Membrane</keyword>
<dbReference type="AlphaFoldDB" id="A0A919SCD7"/>
<accession>A0A919SCD7</accession>
<feature type="transmembrane region" description="Helical" evidence="2">
    <location>
        <begin position="98"/>
        <end position="116"/>
    </location>
</feature>
<sequence length="323" mass="32768">MRIVRRAVDVEDRAGPDGQRSGRAGAAPASTAIAGVVATAAGATAVPQLLGVFANVAQVATLARSDLLFVVNIVIVVLGLIALFGPGQAKYRQSIPRVIAATCAVIVCGTLAGVGLSDRLKGEPASAGAAAPGPSSSSGLPASRSVPAASGKSVKPTAVTVDPVVEPVTPPEQPTVRTTTSRPTSRPSTKAPARKAAVSASMNCTPSSCETSEKIMALGGAFNGAPAGGHQLMLFVQAPDGRHYPGSKGLVSGSRWSGKVHVGSDNGQESSFTYAACLYDIDQTFAADLDARSETELNSGLTRVPTTGTAVALACEQLRWNRP</sequence>
<name>A0A919SCD7_9ACTN</name>
<feature type="transmembrane region" description="Helical" evidence="2">
    <location>
        <begin position="67"/>
        <end position="86"/>
    </location>
</feature>
<evidence type="ECO:0000313" key="4">
    <source>
        <dbReference type="Proteomes" id="UP000681340"/>
    </source>
</evidence>
<feature type="compositionally biased region" description="Low complexity" evidence="1">
    <location>
        <begin position="124"/>
        <end position="143"/>
    </location>
</feature>
<evidence type="ECO:0000256" key="2">
    <source>
        <dbReference type="SAM" id="Phobius"/>
    </source>
</evidence>
<dbReference type="RefSeq" id="WP_212989374.1">
    <property type="nucleotide sequence ID" value="NZ_BOQL01000026.1"/>
</dbReference>
<keyword evidence="4" id="KW-1185">Reference proteome</keyword>
<reference evidence="3" key="1">
    <citation type="submission" date="2021-03" db="EMBL/GenBank/DDBJ databases">
        <title>Whole genome shotgun sequence of Actinoplanes auranticolor NBRC 12245.</title>
        <authorList>
            <person name="Komaki H."/>
            <person name="Tamura T."/>
        </authorList>
    </citation>
    <scope>NUCLEOTIDE SEQUENCE</scope>
    <source>
        <strain evidence="3">NBRC 12245</strain>
    </source>
</reference>
<proteinExistence type="predicted"/>
<organism evidence="3 4">
    <name type="scientific">Actinoplanes auranticolor</name>
    <dbReference type="NCBI Taxonomy" id="47988"/>
    <lineage>
        <taxon>Bacteria</taxon>
        <taxon>Bacillati</taxon>
        <taxon>Actinomycetota</taxon>
        <taxon>Actinomycetes</taxon>
        <taxon>Micromonosporales</taxon>
        <taxon>Micromonosporaceae</taxon>
        <taxon>Actinoplanes</taxon>
    </lineage>
</organism>